<evidence type="ECO:0000256" key="6">
    <source>
        <dbReference type="ARBA" id="ARBA00022777"/>
    </source>
</evidence>
<dbReference type="HAMAP" id="MF_00061">
    <property type="entry name" value="IspE"/>
    <property type="match status" value="1"/>
</dbReference>
<comment type="catalytic activity">
    <reaction evidence="10">
        <text>4-CDP-2-C-methyl-D-erythritol + ATP = 4-CDP-2-C-methyl-D-erythritol 2-phosphate + ADP + H(+)</text>
        <dbReference type="Rhea" id="RHEA:18437"/>
        <dbReference type="ChEBI" id="CHEBI:15378"/>
        <dbReference type="ChEBI" id="CHEBI:30616"/>
        <dbReference type="ChEBI" id="CHEBI:57823"/>
        <dbReference type="ChEBI" id="CHEBI:57919"/>
        <dbReference type="ChEBI" id="CHEBI:456216"/>
        <dbReference type="EC" id="2.7.1.148"/>
    </reaction>
</comment>
<gene>
    <name evidence="10" type="primary">ispE</name>
    <name evidence="13" type="ORF">SAMN05421795_102156</name>
</gene>
<feature type="active site" evidence="10">
    <location>
        <position position="13"/>
    </location>
</feature>
<dbReference type="SUPFAM" id="SSF54211">
    <property type="entry name" value="Ribosomal protein S5 domain 2-like"/>
    <property type="match status" value="1"/>
</dbReference>
<name>A0A1N7KU17_9RHOB</name>
<dbReference type="UniPathway" id="UPA00056">
    <property type="reaction ID" value="UER00094"/>
</dbReference>
<keyword evidence="14" id="KW-1185">Reference proteome</keyword>
<dbReference type="NCBIfam" id="NF011202">
    <property type="entry name" value="PRK14608.1"/>
    <property type="match status" value="1"/>
</dbReference>
<dbReference type="STRING" id="407234.SAMN05421795_102156"/>
<dbReference type="EC" id="2.7.1.148" evidence="2 10"/>
<evidence type="ECO:0000256" key="4">
    <source>
        <dbReference type="ARBA" id="ARBA00022679"/>
    </source>
</evidence>
<reference evidence="14" key="1">
    <citation type="submission" date="2017-01" db="EMBL/GenBank/DDBJ databases">
        <authorList>
            <person name="Varghese N."/>
            <person name="Submissions S."/>
        </authorList>
    </citation>
    <scope>NUCLEOTIDE SEQUENCE [LARGE SCALE GENOMIC DNA]</scope>
    <source>
        <strain evidence="14">DSM 18714</strain>
    </source>
</reference>
<dbReference type="GO" id="GO:0019288">
    <property type="term" value="P:isopentenyl diphosphate biosynthetic process, methylerythritol 4-phosphate pathway"/>
    <property type="evidence" value="ECO:0007669"/>
    <property type="project" value="UniProtKB-UniRule"/>
</dbReference>
<evidence type="ECO:0000259" key="12">
    <source>
        <dbReference type="Pfam" id="PF08544"/>
    </source>
</evidence>
<evidence type="ECO:0000256" key="10">
    <source>
        <dbReference type="HAMAP-Rule" id="MF_00061"/>
    </source>
</evidence>
<dbReference type="PIRSF" id="PIRSF010376">
    <property type="entry name" value="IspE"/>
    <property type="match status" value="1"/>
</dbReference>
<dbReference type="AlphaFoldDB" id="A0A1N7KU17"/>
<keyword evidence="8 10" id="KW-0414">Isoprene biosynthesis</keyword>
<dbReference type="OrthoDB" id="9809438at2"/>
<dbReference type="InterPro" id="IPR036554">
    <property type="entry name" value="GHMP_kinase_C_sf"/>
</dbReference>
<evidence type="ECO:0000313" key="13">
    <source>
        <dbReference type="EMBL" id="SIS64986.1"/>
    </source>
</evidence>
<dbReference type="Gene3D" id="3.30.230.10">
    <property type="match status" value="1"/>
</dbReference>
<keyword evidence="7 10" id="KW-0067">ATP-binding</keyword>
<dbReference type="InterPro" id="IPR020568">
    <property type="entry name" value="Ribosomal_Su5_D2-typ_SF"/>
</dbReference>
<keyword evidence="4 10" id="KW-0808">Transferase</keyword>
<feature type="domain" description="GHMP kinase N-terminal" evidence="11">
    <location>
        <begin position="70"/>
        <end position="128"/>
    </location>
</feature>
<evidence type="ECO:0000256" key="9">
    <source>
        <dbReference type="ARBA" id="ARBA00032554"/>
    </source>
</evidence>
<dbReference type="GO" id="GO:0005524">
    <property type="term" value="F:ATP binding"/>
    <property type="evidence" value="ECO:0007669"/>
    <property type="project" value="UniProtKB-UniRule"/>
</dbReference>
<dbReference type="EMBL" id="FTOM01000002">
    <property type="protein sequence ID" value="SIS64986.1"/>
    <property type="molecule type" value="Genomic_DNA"/>
</dbReference>
<evidence type="ECO:0000256" key="7">
    <source>
        <dbReference type="ARBA" id="ARBA00022840"/>
    </source>
</evidence>
<evidence type="ECO:0000313" key="14">
    <source>
        <dbReference type="Proteomes" id="UP000186098"/>
    </source>
</evidence>
<evidence type="ECO:0000256" key="1">
    <source>
        <dbReference type="ARBA" id="ARBA00009684"/>
    </source>
</evidence>
<feature type="domain" description="GHMP kinase C-terminal" evidence="12">
    <location>
        <begin position="196"/>
        <end position="261"/>
    </location>
</feature>
<dbReference type="RefSeq" id="WP_076363865.1">
    <property type="nucleotide sequence ID" value="NZ_FTOM01000002.1"/>
</dbReference>
<dbReference type="GO" id="GO:0050515">
    <property type="term" value="F:4-(cytidine 5'-diphospho)-2-C-methyl-D-erythritol kinase activity"/>
    <property type="evidence" value="ECO:0007669"/>
    <property type="project" value="UniProtKB-UniRule"/>
</dbReference>
<evidence type="ECO:0000259" key="11">
    <source>
        <dbReference type="Pfam" id="PF00288"/>
    </source>
</evidence>
<dbReference type="PANTHER" id="PTHR43527">
    <property type="entry name" value="4-DIPHOSPHOCYTIDYL-2-C-METHYL-D-ERYTHRITOL KINASE, CHLOROPLASTIC"/>
    <property type="match status" value="1"/>
</dbReference>
<dbReference type="Gene3D" id="3.30.70.890">
    <property type="entry name" value="GHMP kinase, C-terminal domain"/>
    <property type="match status" value="1"/>
</dbReference>
<comment type="pathway">
    <text evidence="10">Isoprenoid biosynthesis; isopentenyl diphosphate biosynthesis via DXP pathway; isopentenyl diphosphate from 1-deoxy-D-xylulose 5-phosphate: step 3/6.</text>
</comment>
<evidence type="ECO:0000256" key="3">
    <source>
        <dbReference type="ARBA" id="ARBA00017473"/>
    </source>
</evidence>
<comment type="function">
    <text evidence="10">Catalyzes the phosphorylation of the position 2 hydroxy group of 4-diphosphocytidyl-2C-methyl-D-erythritol.</text>
</comment>
<sequence>MRHETAGVLAPAKVNLTLHVTGRREDGYHLLDSLVVFCGVGDVIRVAPADRLSLRVTGPMGAGIPVDDSNLVLRAARLLDTGKGAAITLEKHLPMASGIGGGSSDAAATLRALAEMWGVPLPETRATMALGADLPVCMAPGAWRMQGLGEELAPLSGLPMLWMVLVNPGVPVSTPAVFKALGKRDNPPMPALPEFPDAQALADFVARQRNDLEPAARAVAPVIGDVVDAIAATDGCLVARMSGSGATCFGLYTAADIAAVAADRIRAARPEWWAASGPVIG</sequence>
<dbReference type="Pfam" id="PF08544">
    <property type="entry name" value="GHMP_kinases_C"/>
    <property type="match status" value="1"/>
</dbReference>
<keyword evidence="6 10" id="KW-0418">Kinase</keyword>
<evidence type="ECO:0000256" key="8">
    <source>
        <dbReference type="ARBA" id="ARBA00023229"/>
    </source>
</evidence>
<feature type="binding site" evidence="10">
    <location>
        <begin position="94"/>
        <end position="104"/>
    </location>
    <ligand>
        <name>ATP</name>
        <dbReference type="ChEBI" id="CHEBI:30616"/>
    </ligand>
</feature>
<dbReference type="Proteomes" id="UP000186098">
    <property type="component" value="Unassembled WGS sequence"/>
</dbReference>
<protein>
    <recommendedName>
        <fullName evidence="3 10">4-diphosphocytidyl-2-C-methyl-D-erythritol kinase</fullName>
        <shortName evidence="10">CMK</shortName>
        <ecNumber evidence="2 10">2.7.1.148</ecNumber>
    </recommendedName>
    <alternativeName>
        <fullName evidence="9 10">4-(cytidine-5'-diphospho)-2-C-methyl-D-erythritol kinase</fullName>
    </alternativeName>
</protein>
<feature type="active site" evidence="10">
    <location>
        <position position="133"/>
    </location>
</feature>
<dbReference type="PANTHER" id="PTHR43527:SF2">
    <property type="entry name" value="4-DIPHOSPHOCYTIDYL-2-C-METHYL-D-ERYTHRITOL KINASE, CHLOROPLASTIC"/>
    <property type="match status" value="1"/>
</dbReference>
<dbReference type="GO" id="GO:0016114">
    <property type="term" value="P:terpenoid biosynthetic process"/>
    <property type="evidence" value="ECO:0007669"/>
    <property type="project" value="UniProtKB-UniRule"/>
</dbReference>
<dbReference type="InterPro" id="IPR004424">
    <property type="entry name" value="IspE"/>
</dbReference>
<evidence type="ECO:0000256" key="2">
    <source>
        <dbReference type="ARBA" id="ARBA00012052"/>
    </source>
</evidence>
<dbReference type="NCBIfam" id="TIGR00154">
    <property type="entry name" value="ispE"/>
    <property type="match status" value="1"/>
</dbReference>
<dbReference type="InterPro" id="IPR014721">
    <property type="entry name" value="Ribsml_uS5_D2-typ_fold_subgr"/>
</dbReference>
<accession>A0A1N7KU17</accession>
<organism evidence="13 14">
    <name type="scientific">Phaeovulum vinaykumarii</name>
    <dbReference type="NCBI Taxonomy" id="407234"/>
    <lineage>
        <taxon>Bacteria</taxon>
        <taxon>Pseudomonadati</taxon>
        <taxon>Pseudomonadota</taxon>
        <taxon>Alphaproteobacteria</taxon>
        <taxon>Rhodobacterales</taxon>
        <taxon>Paracoccaceae</taxon>
        <taxon>Phaeovulum</taxon>
    </lineage>
</organism>
<comment type="similarity">
    <text evidence="1 10">Belongs to the GHMP kinase family. IspE subfamily.</text>
</comment>
<dbReference type="Pfam" id="PF00288">
    <property type="entry name" value="GHMP_kinases_N"/>
    <property type="match status" value="1"/>
</dbReference>
<dbReference type="SUPFAM" id="SSF55060">
    <property type="entry name" value="GHMP Kinase, C-terminal domain"/>
    <property type="match status" value="1"/>
</dbReference>
<proteinExistence type="inferred from homology"/>
<keyword evidence="5 10" id="KW-0547">Nucleotide-binding</keyword>
<evidence type="ECO:0000256" key="5">
    <source>
        <dbReference type="ARBA" id="ARBA00022741"/>
    </source>
</evidence>
<dbReference type="InterPro" id="IPR013750">
    <property type="entry name" value="GHMP_kinase_C_dom"/>
</dbReference>
<dbReference type="InterPro" id="IPR006204">
    <property type="entry name" value="GHMP_kinase_N_dom"/>
</dbReference>